<sequence length="329" mass="38029">MLSEEEKEVLRNQDPYGFECIFYEELESWLSQDIACCDNCYDDFLENWPYAYSAENCKFQTNSMPLDCFYSGTHLREFYSETEFLKYLQLIDCPRCGIPLTHNLWAYELPFDVVDGFESKVKEISRLITVTPFLVLSHPFAQDVLSSIRSLSNKIDKIKINSDLFRARTNLSVNEVIHSSFDYAPQDVVRDGRYNHAGSPVLYCSFDAATCVEEMRNEACHVARIKCSKEMKIMDLTDPYEVHHEHSDLLNSLVYSSLLSARCEGGGYYKPEYLFSRFISDCARQVGFDAIQFPSTRMQKNSWNLVILNNQISVGNGLDIIDINYYPNK</sequence>
<reference evidence="3" key="2">
    <citation type="submission" date="2015-08" db="UniProtKB">
        <authorList>
            <consortium name="WormBaseParasite"/>
        </authorList>
    </citation>
    <scope>IDENTIFICATION</scope>
</reference>
<name>A0A0K0FWB2_STRVS</name>
<dbReference type="Pfam" id="PF08808">
    <property type="entry name" value="RES"/>
    <property type="match status" value="1"/>
</dbReference>
<dbReference type="WBParaSite" id="SVE_1669400.1">
    <property type="protein sequence ID" value="SVE_1669400.1"/>
    <property type="gene ID" value="SVE_1669400"/>
</dbReference>
<protein>
    <submittedName>
        <fullName evidence="3">RES domain-containing protein</fullName>
    </submittedName>
</protein>
<keyword evidence="2" id="KW-1185">Reference proteome</keyword>
<organism evidence="2 3">
    <name type="scientific">Strongyloides venezuelensis</name>
    <name type="common">Threadworm</name>
    <dbReference type="NCBI Taxonomy" id="75913"/>
    <lineage>
        <taxon>Eukaryota</taxon>
        <taxon>Metazoa</taxon>
        <taxon>Ecdysozoa</taxon>
        <taxon>Nematoda</taxon>
        <taxon>Chromadorea</taxon>
        <taxon>Rhabditida</taxon>
        <taxon>Tylenchina</taxon>
        <taxon>Panagrolaimomorpha</taxon>
        <taxon>Strongyloidoidea</taxon>
        <taxon>Strongyloididae</taxon>
        <taxon>Strongyloides</taxon>
    </lineage>
</organism>
<reference evidence="2" key="1">
    <citation type="submission" date="2014-07" db="EMBL/GenBank/DDBJ databases">
        <authorList>
            <person name="Martin A.A"/>
            <person name="De Silva N."/>
        </authorList>
    </citation>
    <scope>NUCLEOTIDE SEQUENCE</scope>
</reference>
<dbReference type="Proteomes" id="UP000035680">
    <property type="component" value="Unassembled WGS sequence"/>
</dbReference>
<feature type="domain" description="RES" evidence="1">
    <location>
        <begin position="175"/>
        <end position="309"/>
    </location>
</feature>
<accession>A0A0K0FWB2</accession>
<dbReference type="InterPro" id="IPR014914">
    <property type="entry name" value="RES_dom"/>
</dbReference>
<dbReference type="AlphaFoldDB" id="A0A0K0FWB2"/>
<evidence type="ECO:0000313" key="2">
    <source>
        <dbReference type="Proteomes" id="UP000035680"/>
    </source>
</evidence>
<evidence type="ECO:0000259" key="1">
    <source>
        <dbReference type="Pfam" id="PF08808"/>
    </source>
</evidence>
<proteinExistence type="predicted"/>
<evidence type="ECO:0000313" key="3">
    <source>
        <dbReference type="WBParaSite" id="SVE_1669400.1"/>
    </source>
</evidence>